<protein>
    <submittedName>
        <fullName evidence="3">Pteridine reductase</fullName>
        <ecNumber evidence="3">1.5.1.33</ecNumber>
    </submittedName>
</protein>
<name>A0ABT0L759_9GAMM</name>
<evidence type="ECO:0000256" key="1">
    <source>
        <dbReference type="ARBA" id="ARBA00006484"/>
    </source>
</evidence>
<evidence type="ECO:0000313" key="4">
    <source>
        <dbReference type="Proteomes" id="UP001203423"/>
    </source>
</evidence>
<keyword evidence="2 3" id="KW-0560">Oxidoreductase</keyword>
<dbReference type="NCBIfam" id="NF006598">
    <property type="entry name" value="PRK09135.1"/>
    <property type="match status" value="1"/>
</dbReference>
<comment type="similarity">
    <text evidence="1">Belongs to the short-chain dehydrogenases/reductases (SDR) family.</text>
</comment>
<evidence type="ECO:0000256" key="2">
    <source>
        <dbReference type="ARBA" id="ARBA00023002"/>
    </source>
</evidence>
<dbReference type="RefSeq" id="WP_248938508.1">
    <property type="nucleotide sequence ID" value="NZ_JAKIKS010000003.1"/>
</dbReference>
<organism evidence="3 4">
    <name type="scientific">Shewanella surugensis</name>
    <dbReference type="NCBI Taxonomy" id="212020"/>
    <lineage>
        <taxon>Bacteria</taxon>
        <taxon>Pseudomonadati</taxon>
        <taxon>Pseudomonadota</taxon>
        <taxon>Gammaproteobacteria</taxon>
        <taxon>Alteromonadales</taxon>
        <taxon>Shewanellaceae</taxon>
        <taxon>Shewanella</taxon>
    </lineage>
</organism>
<dbReference type="EMBL" id="JAKIKS010000003">
    <property type="protein sequence ID" value="MCL1123220.1"/>
    <property type="molecule type" value="Genomic_DNA"/>
</dbReference>
<dbReference type="PRINTS" id="PR00080">
    <property type="entry name" value="SDRFAMILY"/>
</dbReference>
<accession>A0ABT0L759</accession>
<evidence type="ECO:0000313" key="3">
    <source>
        <dbReference type="EMBL" id="MCL1123220.1"/>
    </source>
</evidence>
<sequence length="249" mass="26990">MEKWALVTGAARRIGRAISQQLHQDGYNIIIHFGQSSDDAHRLASELNQRRLDSAFCVQANLDDENDISSMINLINDKHIPLTLLVNNASAFSPSEFGQTNFTQCQKTLTTNLIAPYLLAQGLFPLLSQAQGLVINLLDIHGKRPLKHHGLYSISKAALEMATLSLAQEMAPKVRVNGIAPGAILWPQNSNEQAQSDVIQAIPLARLGKSEDIAKLVSFLANAPYISGQIIAVDGGRSATGFKGAENIE</sequence>
<gene>
    <name evidence="3" type="ORF">L2764_01670</name>
</gene>
<dbReference type="Gene3D" id="3.40.50.720">
    <property type="entry name" value="NAD(P)-binding Rossmann-like Domain"/>
    <property type="match status" value="1"/>
</dbReference>
<dbReference type="InterPro" id="IPR036291">
    <property type="entry name" value="NAD(P)-bd_dom_sf"/>
</dbReference>
<dbReference type="InterPro" id="IPR002347">
    <property type="entry name" value="SDR_fam"/>
</dbReference>
<comment type="caution">
    <text evidence="3">The sequence shown here is derived from an EMBL/GenBank/DDBJ whole genome shotgun (WGS) entry which is preliminary data.</text>
</comment>
<dbReference type="SUPFAM" id="SSF51735">
    <property type="entry name" value="NAD(P)-binding Rossmann-fold domains"/>
    <property type="match status" value="1"/>
</dbReference>
<dbReference type="Pfam" id="PF13561">
    <property type="entry name" value="adh_short_C2"/>
    <property type="match status" value="1"/>
</dbReference>
<dbReference type="PANTHER" id="PTHR43639">
    <property type="entry name" value="OXIDOREDUCTASE, SHORT-CHAIN DEHYDROGENASE/REDUCTASE FAMILY (AFU_ORTHOLOGUE AFUA_5G02870)"/>
    <property type="match status" value="1"/>
</dbReference>
<dbReference type="PRINTS" id="PR00081">
    <property type="entry name" value="GDHRDH"/>
</dbReference>
<dbReference type="EC" id="1.5.1.33" evidence="3"/>
<keyword evidence="4" id="KW-1185">Reference proteome</keyword>
<dbReference type="Proteomes" id="UP001203423">
    <property type="component" value="Unassembled WGS sequence"/>
</dbReference>
<reference evidence="3 4" key="1">
    <citation type="submission" date="2022-01" db="EMBL/GenBank/DDBJ databases">
        <title>Whole genome-based taxonomy of the Shewanellaceae.</title>
        <authorList>
            <person name="Martin-Rodriguez A.J."/>
        </authorList>
    </citation>
    <scope>NUCLEOTIDE SEQUENCE [LARGE SCALE GENOMIC DNA]</scope>
    <source>
        <strain evidence="3 4">DSM 17177</strain>
    </source>
</reference>
<dbReference type="GO" id="GO:0047040">
    <property type="term" value="F:pteridine reductase activity"/>
    <property type="evidence" value="ECO:0007669"/>
    <property type="project" value="UniProtKB-EC"/>
</dbReference>
<proteinExistence type="inferred from homology"/>
<dbReference type="PANTHER" id="PTHR43639:SF1">
    <property type="entry name" value="SHORT-CHAIN DEHYDROGENASE_REDUCTASE FAMILY PROTEIN"/>
    <property type="match status" value="1"/>
</dbReference>